<feature type="binding site" evidence="8">
    <location>
        <position position="377"/>
    </location>
    <ligand>
        <name>Zn(2+)</name>
        <dbReference type="ChEBI" id="CHEBI:29105"/>
    </ligand>
</feature>
<evidence type="ECO:0000256" key="2">
    <source>
        <dbReference type="ARBA" id="ARBA00022679"/>
    </source>
</evidence>
<evidence type="ECO:0000256" key="4">
    <source>
        <dbReference type="ARBA" id="ARBA00022723"/>
    </source>
</evidence>
<comment type="caution">
    <text evidence="10">The sequence shown here is derived from an EMBL/GenBank/DDBJ whole genome shotgun (WGS) entry which is preliminary data.</text>
</comment>
<feature type="binding site" evidence="8">
    <location>
        <position position="352"/>
    </location>
    <ligand>
        <name>Zn(2+)</name>
        <dbReference type="ChEBI" id="CHEBI:29105"/>
    </ligand>
</feature>
<evidence type="ECO:0000313" key="11">
    <source>
        <dbReference type="Proteomes" id="UP000886520"/>
    </source>
</evidence>
<proteinExistence type="inferred from homology"/>
<dbReference type="Pfam" id="PF01702">
    <property type="entry name" value="TGT"/>
    <property type="match status" value="1"/>
</dbReference>
<evidence type="ECO:0000313" key="10">
    <source>
        <dbReference type="EMBL" id="KAI5062402.1"/>
    </source>
</evidence>
<evidence type="ECO:0000256" key="6">
    <source>
        <dbReference type="ARBA" id="ARBA00052706"/>
    </source>
</evidence>
<comment type="subcellular location">
    <subcellularLocation>
        <location evidence="8">Cytoplasm</location>
    </subcellularLocation>
</comment>
<dbReference type="PANTHER" id="PTHR43530">
    <property type="entry name" value="QUEUINE TRNA-RIBOSYLTRANSFERASE CATALYTIC SUBUNIT 1"/>
    <property type="match status" value="1"/>
</dbReference>
<gene>
    <name evidence="10" type="ORF">GOP47_0022941</name>
</gene>
<dbReference type="GO" id="GO:0006400">
    <property type="term" value="P:tRNA modification"/>
    <property type="evidence" value="ECO:0007669"/>
    <property type="project" value="InterPro"/>
</dbReference>
<feature type="binding site" evidence="8">
    <location>
        <begin position="135"/>
        <end position="139"/>
    </location>
    <ligand>
        <name>substrate</name>
    </ligand>
</feature>
<sequence>MTLLHAAAAVLTGPFLSMKVARNAACITSTSFHEVNASPFRAETMSLQFEVLGKFNRARASRLTLPHSQCETPLFMPVGTQGTIKGLTNTQLEDVGCQIILGNTYHLALRPGAELIDELGGLHSFMNWRRSLLTDSGGFQMVSLLHLADITEEGVTFQSPVDGKPMLLTPEESITIQNKIGADIIMALDDVVKTTTTGPRVEEAMYRTLRWMKRCIKAHKRPTEQNLFGIVQGGLDPQLRDICVKGLVALDLPGYAIGGLAGGEEKDSFWRVVAQCTAGLPEDKPRYVMGVGFPLDIVVCSALGADMYDCVYPTRTARFGTALVPEGVLKLKHASMATDFRPLDDTCSCMVCKRYTRAYLHSLVTKEAMGSQLVSYHNVAYMMKLSRDLHDSILQGRFPEFVQEFLRKQFPLGDVPEWVCNAMEVAGIDISMCCAPLK</sequence>
<dbReference type="PANTHER" id="PTHR43530:SF1">
    <property type="entry name" value="QUEUINE TRNA-RIBOSYLTRANSFERASE CATALYTIC SUBUNIT 1"/>
    <property type="match status" value="1"/>
</dbReference>
<comment type="function">
    <text evidence="8">Catalytic subunit of the queuine tRNA-ribosyltransferase (TGT) that catalyzes the base-exchange of a guanine (G) residue with queuine (Q) at position 34 (anticodon wobble position) in tRNAs with GU(N) anticodons (tRNA-Asp, -Asn, -His and -Tyr), resulting in the hypermodified nucleoside queuosine (7-(((4,5-cis-dihydroxy-2-cyclopenten-1-yl)amino)methyl)-7-deazaguanosine). Catalysis occurs through a double-displacement mechanism. The nucleophile active site attacks the C1' of nucleotide 34 to detach the guanine base from the RNA, forming a covalent enzyme-RNA intermediate. The proton acceptor active site deprotonates the incoming queuine, allowing a nucleophilic attack on the C1' of the ribose to form the product.</text>
</comment>
<reference evidence="10" key="1">
    <citation type="submission" date="2021-01" db="EMBL/GenBank/DDBJ databases">
        <title>Adiantum capillus-veneris genome.</title>
        <authorList>
            <person name="Fang Y."/>
            <person name="Liao Q."/>
        </authorList>
    </citation>
    <scope>NUCLEOTIDE SEQUENCE</scope>
    <source>
        <strain evidence="10">H3</strain>
        <tissue evidence="10">Leaf</tissue>
    </source>
</reference>
<feature type="binding site" evidence="8">
    <location>
        <position position="259"/>
    </location>
    <ligand>
        <name>substrate</name>
    </ligand>
</feature>
<dbReference type="InterPro" id="IPR004803">
    <property type="entry name" value="TGT"/>
</dbReference>
<dbReference type="Proteomes" id="UP000886520">
    <property type="component" value="Chromosome 22"/>
</dbReference>
<name>A0A9D4U6S6_ADICA</name>
<dbReference type="FunFam" id="3.20.20.105:FF:000001">
    <property type="entry name" value="Queuine tRNA-ribosyltransferase"/>
    <property type="match status" value="1"/>
</dbReference>
<feature type="region of interest" description="RNA binding; important for wobble base 34 recognition" evidence="8">
    <location>
        <begin position="314"/>
        <end position="318"/>
    </location>
</feature>
<evidence type="ECO:0000256" key="8">
    <source>
        <dbReference type="HAMAP-Rule" id="MF_03218"/>
    </source>
</evidence>
<dbReference type="InterPro" id="IPR036511">
    <property type="entry name" value="TGT-like_sf"/>
</dbReference>
<keyword evidence="3 8" id="KW-0819">tRNA processing</keyword>
<keyword evidence="2 8" id="KW-0808">Transferase</keyword>
<dbReference type="OrthoDB" id="10249838at2759"/>
<comment type="cofactor">
    <cofactor evidence="8">
        <name>Zn(2+)</name>
        <dbReference type="ChEBI" id="CHEBI:29105"/>
    </cofactor>
</comment>
<dbReference type="Gene3D" id="3.20.20.105">
    <property type="entry name" value="Queuine tRNA-ribosyltransferase-like"/>
    <property type="match status" value="1"/>
</dbReference>
<evidence type="ECO:0000256" key="1">
    <source>
        <dbReference type="ARBA" id="ARBA00022676"/>
    </source>
</evidence>
<feature type="active site" description="Nucleophile" evidence="8">
    <location>
        <position position="309"/>
    </location>
</feature>
<dbReference type="EC" id="2.4.2.64" evidence="8"/>
<evidence type="ECO:0000256" key="5">
    <source>
        <dbReference type="ARBA" id="ARBA00022833"/>
    </source>
</evidence>
<keyword evidence="5 8" id="KW-0862">Zinc</keyword>
<feature type="binding site" evidence="8">
    <location>
        <position position="347"/>
    </location>
    <ligand>
        <name>Zn(2+)</name>
        <dbReference type="ChEBI" id="CHEBI:29105"/>
    </ligand>
</feature>
<evidence type="ECO:0000259" key="9">
    <source>
        <dbReference type="Pfam" id="PF01702"/>
    </source>
</evidence>
<dbReference type="GO" id="GO:0005829">
    <property type="term" value="C:cytosol"/>
    <property type="evidence" value="ECO:0007669"/>
    <property type="project" value="TreeGrafter"/>
</dbReference>
<dbReference type="AlphaFoldDB" id="A0A9D4U6S6"/>
<dbReference type="InterPro" id="IPR002616">
    <property type="entry name" value="tRNA_ribo_trans-like"/>
</dbReference>
<evidence type="ECO:0000256" key="7">
    <source>
        <dbReference type="ARBA" id="ARBA00062453"/>
    </source>
</evidence>
<feature type="binding site" evidence="8">
    <location>
        <position position="189"/>
    </location>
    <ligand>
        <name>substrate</name>
    </ligand>
</feature>
<keyword evidence="11" id="KW-1185">Reference proteome</keyword>
<dbReference type="NCBIfam" id="TIGR00449">
    <property type="entry name" value="tgt_general"/>
    <property type="match status" value="1"/>
</dbReference>
<keyword evidence="1 8" id="KW-0328">Glycosyltransferase</keyword>
<organism evidence="10 11">
    <name type="scientific">Adiantum capillus-veneris</name>
    <name type="common">Maidenhair fern</name>
    <dbReference type="NCBI Taxonomy" id="13818"/>
    <lineage>
        <taxon>Eukaryota</taxon>
        <taxon>Viridiplantae</taxon>
        <taxon>Streptophyta</taxon>
        <taxon>Embryophyta</taxon>
        <taxon>Tracheophyta</taxon>
        <taxon>Polypodiopsida</taxon>
        <taxon>Polypodiidae</taxon>
        <taxon>Polypodiales</taxon>
        <taxon>Pteridineae</taxon>
        <taxon>Pteridaceae</taxon>
        <taxon>Vittarioideae</taxon>
        <taxon>Adiantum</taxon>
    </lineage>
</organism>
<comment type="similarity">
    <text evidence="8">Belongs to the queuine tRNA-ribosyltransferase family.</text>
</comment>
<comment type="subunit">
    <text evidence="7">Heterodimer of a catalytic subunit QTRT1 and an accessory subunit QTRT2.</text>
</comment>
<accession>A0A9D4U6S6</accession>
<evidence type="ECO:0000256" key="3">
    <source>
        <dbReference type="ARBA" id="ARBA00022694"/>
    </source>
</evidence>
<dbReference type="SUPFAM" id="SSF51713">
    <property type="entry name" value="tRNA-guanine transglycosylase"/>
    <property type="match status" value="1"/>
</dbReference>
<comment type="subunit">
    <text evidence="8">Heterodimer of a catalytic subunit and an accessory subunit.</text>
</comment>
<comment type="catalytic activity">
    <reaction evidence="6 8">
        <text>guanosine(34) in tRNA + queuine = queuosine(34) in tRNA + guanine</text>
        <dbReference type="Rhea" id="RHEA:16633"/>
        <dbReference type="Rhea" id="RHEA-COMP:10341"/>
        <dbReference type="Rhea" id="RHEA-COMP:18571"/>
        <dbReference type="ChEBI" id="CHEBI:16235"/>
        <dbReference type="ChEBI" id="CHEBI:17433"/>
        <dbReference type="ChEBI" id="CHEBI:74269"/>
        <dbReference type="ChEBI" id="CHEBI:194431"/>
        <dbReference type="EC" id="2.4.2.64"/>
    </reaction>
</comment>
<dbReference type="GO" id="GO:0008479">
    <property type="term" value="F:tRNA-guanosine(34) queuine transglycosylase activity"/>
    <property type="evidence" value="ECO:0007669"/>
    <property type="project" value="UniProtKB-UniRule"/>
</dbReference>
<feature type="active site" description="Proton acceptor" evidence="8">
    <location>
        <position position="135"/>
    </location>
</feature>
<feature type="region of interest" description="RNA binding" evidence="8">
    <location>
        <begin position="290"/>
        <end position="296"/>
    </location>
</feature>
<feature type="domain" description="tRNA-guanine(15) transglycosylase-like" evidence="9">
    <location>
        <begin position="57"/>
        <end position="409"/>
    </location>
</feature>
<dbReference type="EMBL" id="JABFUD020000022">
    <property type="protein sequence ID" value="KAI5062402.1"/>
    <property type="molecule type" value="Genomic_DNA"/>
</dbReference>
<keyword evidence="8" id="KW-0963">Cytoplasm</keyword>
<protein>
    <recommendedName>
        <fullName evidence="8">Queuine tRNA-ribosyltransferase catalytic subunit 1</fullName>
        <ecNumber evidence="8">2.4.2.64</ecNumber>
    </recommendedName>
    <alternativeName>
        <fullName evidence="8">Guanine insertion enzyme</fullName>
    </alternativeName>
    <alternativeName>
        <fullName evidence="8">tRNA-guanine transglycosylase</fullName>
    </alternativeName>
</protein>
<dbReference type="NCBIfam" id="TIGR00430">
    <property type="entry name" value="Q_tRNA_tgt"/>
    <property type="match status" value="1"/>
</dbReference>
<dbReference type="GO" id="GO:0046872">
    <property type="term" value="F:metal ion binding"/>
    <property type="evidence" value="ECO:0007669"/>
    <property type="project" value="UniProtKB-KW"/>
</dbReference>
<keyword evidence="4 8" id="KW-0479">Metal-binding</keyword>
<feature type="binding site" evidence="8">
    <location>
        <position position="349"/>
    </location>
    <ligand>
        <name>Zn(2+)</name>
        <dbReference type="ChEBI" id="CHEBI:29105"/>
    </ligand>
</feature>
<dbReference type="HAMAP" id="MF_00168">
    <property type="entry name" value="Q_tRNA_Tgt"/>
    <property type="match status" value="1"/>
</dbReference>
<feature type="binding site" evidence="8">
    <location>
        <position position="232"/>
    </location>
    <ligand>
        <name>substrate</name>
    </ligand>
</feature>